<proteinExistence type="inferred from homology"/>
<sequence length="114" mass="13514">MALKFSQIIFIVIWLSLFFLLLLHHLYFFNVHRLYSLNVVEPSVSKHHHHRLYTISRLVSRKALSHTFDFTPFQHRKNNHHHPRSGEAHGGDEIDPRYGVEKRRVPSGPNPLHH</sequence>
<evidence type="ECO:0000313" key="8">
    <source>
        <dbReference type="Proteomes" id="UP000264353"/>
    </source>
</evidence>
<organism evidence="7 8">
    <name type="scientific">Brassica campestris</name>
    <name type="common">Field mustard</name>
    <dbReference type="NCBI Taxonomy" id="3711"/>
    <lineage>
        <taxon>Eukaryota</taxon>
        <taxon>Viridiplantae</taxon>
        <taxon>Streptophyta</taxon>
        <taxon>Embryophyta</taxon>
        <taxon>Tracheophyta</taxon>
        <taxon>Spermatophyta</taxon>
        <taxon>Magnoliopsida</taxon>
        <taxon>eudicotyledons</taxon>
        <taxon>Gunneridae</taxon>
        <taxon>Pentapetalae</taxon>
        <taxon>rosids</taxon>
        <taxon>malvids</taxon>
        <taxon>Brassicales</taxon>
        <taxon>Brassicaceae</taxon>
        <taxon>Brassiceae</taxon>
        <taxon>Brassica</taxon>
    </lineage>
</organism>
<evidence type="ECO:0000256" key="5">
    <source>
        <dbReference type="SAM" id="MobiDB-lite"/>
    </source>
</evidence>
<dbReference type="PANTHER" id="PTHR34359">
    <property type="entry name" value="CLAVATA3/ESR (CLE)-RELATED PROTEIN 10"/>
    <property type="match status" value="1"/>
</dbReference>
<keyword evidence="6" id="KW-0472">Membrane</keyword>
<keyword evidence="3" id="KW-0221">Differentiation</keyword>
<comment type="similarity">
    <text evidence="1">Belongs to the CLV3/ESR signal peptide family.</text>
</comment>
<dbReference type="AlphaFoldDB" id="A0A398ACZ6"/>
<dbReference type="EMBL" id="CM010629">
    <property type="protein sequence ID" value="RID74728.1"/>
    <property type="molecule type" value="Genomic_DNA"/>
</dbReference>
<reference evidence="7 8" key="1">
    <citation type="submission" date="2018-06" db="EMBL/GenBank/DDBJ databases">
        <title>WGS assembly of Brassica rapa FPsc.</title>
        <authorList>
            <person name="Bowman J."/>
            <person name="Kohchi T."/>
            <person name="Yamato K."/>
            <person name="Jenkins J."/>
            <person name="Shu S."/>
            <person name="Ishizaki K."/>
            <person name="Yamaoka S."/>
            <person name="Nishihama R."/>
            <person name="Nakamura Y."/>
            <person name="Berger F."/>
            <person name="Adam C."/>
            <person name="Aki S."/>
            <person name="Althoff F."/>
            <person name="Araki T."/>
            <person name="Arteaga-Vazquez M."/>
            <person name="Balasubrmanian S."/>
            <person name="Bauer D."/>
            <person name="Boehm C."/>
            <person name="Briginshaw L."/>
            <person name="Caballero-Perez J."/>
            <person name="Catarino B."/>
            <person name="Chen F."/>
            <person name="Chiyoda S."/>
            <person name="Chovatia M."/>
            <person name="Davies K."/>
            <person name="Delmans M."/>
            <person name="Demura T."/>
            <person name="Dierschke T."/>
            <person name="Dolan L."/>
            <person name="Dorantes-Acosta A."/>
            <person name="Eklund D."/>
            <person name="Florent S."/>
            <person name="Flores-Sandoval E."/>
            <person name="Fujiyama A."/>
            <person name="Fukuzawa H."/>
            <person name="Galik B."/>
            <person name="Grimanelli D."/>
            <person name="Grimwood J."/>
            <person name="Grossniklaus U."/>
            <person name="Hamada T."/>
            <person name="Haseloff J."/>
            <person name="Hetherington A."/>
            <person name="Higo A."/>
            <person name="Hirakawa Y."/>
            <person name="Hundley H."/>
            <person name="Ikeda Y."/>
            <person name="Inoue K."/>
            <person name="Inoue S."/>
            <person name="Ishida S."/>
            <person name="Jia Q."/>
            <person name="Kakita M."/>
            <person name="Kanazawa T."/>
            <person name="Kawai Y."/>
            <person name="Kawashima T."/>
            <person name="Kennedy M."/>
            <person name="Kinose K."/>
            <person name="Kinoshita T."/>
            <person name="Kohara Y."/>
            <person name="Koide E."/>
            <person name="Komatsu K."/>
            <person name="Kopischke S."/>
            <person name="Kubo M."/>
            <person name="Kyozuka J."/>
            <person name="Lagercrantz U."/>
            <person name="Lin S."/>
            <person name="Lindquist E."/>
            <person name="Lipzen A."/>
            <person name="Lu C."/>
            <person name="Luna E."/>
            <person name="Martienssen R."/>
            <person name="Minamino N."/>
            <person name="Mizutani M."/>
            <person name="Mizutani M."/>
            <person name="Mochizuki N."/>
            <person name="Monte I."/>
            <person name="Mosher R."/>
            <person name="Nagasaki H."/>
            <person name="Nakagami H."/>
            <person name="Naramoto S."/>
            <person name="Nishitani K."/>
            <person name="Ohtani M."/>
            <person name="Okamoto T."/>
            <person name="Okumura M."/>
            <person name="Phillips J."/>
            <person name="Pollak B."/>
            <person name="Reinders A."/>
            <person name="Roevekamp M."/>
            <person name="Sano R."/>
            <person name="Sawa S."/>
            <person name="Schmid M."/>
            <person name="Shirakawa M."/>
            <person name="Solano R."/>
            <person name="Spunde A."/>
            <person name="Suetsugu N."/>
            <person name="Sugano S."/>
            <person name="Sugiyama A."/>
            <person name="Sun R."/>
            <person name="Suzuki Y."/>
            <person name="Takenaka M."/>
            <person name="Takezawa D."/>
            <person name="Tomogane H."/>
            <person name="Tsuzuki M."/>
            <person name="Ueda T."/>
            <person name="Umeda M."/>
            <person name="Ward J."/>
            <person name="Watanabe Y."/>
            <person name="Yazaki K."/>
            <person name="Yokoyama R."/>
            <person name="Yoshitake Y."/>
            <person name="Yotsui I."/>
            <person name="Zachgo S."/>
            <person name="Schmutz J."/>
        </authorList>
    </citation>
    <scope>NUCLEOTIDE SEQUENCE [LARGE SCALE GENOMIC DNA]</scope>
    <source>
        <strain evidence="8">cv. B-3</strain>
    </source>
</reference>
<evidence type="ECO:0000256" key="3">
    <source>
        <dbReference type="ARBA" id="ARBA00022782"/>
    </source>
</evidence>
<keyword evidence="6" id="KW-1133">Transmembrane helix</keyword>
<feature type="transmembrane region" description="Helical" evidence="6">
    <location>
        <begin position="6"/>
        <end position="28"/>
    </location>
</feature>
<dbReference type="Proteomes" id="UP000264353">
    <property type="component" value="Chromosome A2"/>
</dbReference>
<protein>
    <submittedName>
        <fullName evidence="7">Uncharacterized protein</fullName>
    </submittedName>
</protein>
<evidence type="ECO:0000256" key="4">
    <source>
        <dbReference type="ARBA" id="ARBA00023278"/>
    </source>
</evidence>
<feature type="compositionally biased region" description="Basic residues" evidence="5">
    <location>
        <begin position="74"/>
        <end position="83"/>
    </location>
</feature>
<feature type="compositionally biased region" description="Basic and acidic residues" evidence="5">
    <location>
        <begin position="84"/>
        <end position="104"/>
    </location>
</feature>
<dbReference type="InterPro" id="IPR039618">
    <property type="entry name" value="CLE9-13"/>
</dbReference>
<evidence type="ECO:0000256" key="2">
    <source>
        <dbReference type="ARBA" id="ARBA00022473"/>
    </source>
</evidence>
<gene>
    <name evidence="7" type="ORF">BRARA_B01815</name>
</gene>
<feature type="region of interest" description="Disordered" evidence="5">
    <location>
        <begin position="73"/>
        <end position="114"/>
    </location>
</feature>
<evidence type="ECO:0000256" key="1">
    <source>
        <dbReference type="ARBA" id="ARBA00005416"/>
    </source>
</evidence>
<evidence type="ECO:0000313" key="7">
    <source>
        <dbReference type="EMBL" id="RID74728.1"/>
    </source>
</evidence>
<dbReference type="GO" id="GO:0030154">
    <property type="term" value="P:cell differentiation"/>
    <property type="evidence" value="ECO:0007669"/>
    <property type="project" value="UniProtKB-KW"/>
</dbReference>
<keyword evidence="4" id="KW-0379">Hydroxylation</keyword>
<dbReference type="PANTHER" id="PTHR34359:SF28">
    <property type="entry name" value="CLAVATA3_ESR (CLE)-RELATED PROTEIN 12"/>
    <property type="match status" value="1"/>
</dbReference>
<evidence type="ECO:0000256" key="6">
    <source>
        <dbReference type="SAM" id="Phobius"/>
    </source>
</evidence>
<accession>A0A398ACZ6</accession>
<keyword evidence="6" id="KW-0812">Transmembrane</keyword>
<name>A0A398ACZ6_BRACM</name>
<keyword evidence="2" id="KW-0217">Developmental protein</keyword>